<evidence type="ECO:0000256" key="3">
    <source>
        <dbReference type="ARBA" id="ARBA00022692"/>
    </source>
</evidence>
<organism evidence="9 10">
    <name type="scientific">Pleuronectes platessa</name>
    <name type="common">European plaice</name>
    <dbReference type="NCBI Taxonomy" id="8262"/>
    <lineage>
        <taxon>Eukaryota</taxon>
        <taxon>Metazoa</taxon>
        <taxon>Chordata</taxon>
        <taxon>Craniata</taxon>
        <taxon>Vertebrata</taxon>
        <taxon>Euteleostomi</taxon>
        <taxon>Actinopterygii</taxon>
        <taxon>Neopterygii</taxon>
        <taxon>Teleostei</taxon>
        <taxon>Neoteleostei</taxon>
        <taxon>Acanthomorphata</taxon>
        <taxon>Carangaria</taxon>
        <taxon>Pleuronectiformes</taxon>
        <taxon>Pleuronectoidei</taxon>
        <taxon>Pleuronectidae</taxon>
        <taxon>Pleuronectes</taxon>
    </lineage>
</organism>
<dbReference type="GO" id="GO:0007166">
    <property type="term" value="P:cell surface receptor signaling pathway"/>
    <property type="evidence" value="ECO:0007669"/>
    <property type="project" value="InterPro"/>
</dbReference>
<reference evidence="9" key="1">
    <citation type="submission" date="2020-03" db="EMBL/GenBank/DDBJ databases">
        <authorList>
            <person name="Weist P."/>
        </authorList>
    </citation>
    <scope>NUCLEOTIDE SEQUENCE</scope>
</reference>
<comment type="subcellular location">
    <subcellularLocation>
        <location evidence="1">Endoplasmic reticulum membrane</location>
        <topology evidence="1">Single-pass type I membrane protein</topology>
    </subcellularLocation>
</comment>
<dbReference type="InterPro" id="IPR036537">
    <property type="entry name" value="Adaptor_Cbl_N_dom_sf"/>
</dbReference>
<evidence type="ECO:0000256" key="4">
    <source>
        <dbReference type="ARBA" id="ARBA00022729"/>
    </source>
</evidence>
<dbReference type="InterPro" id="IPR059179">
    <property type="entry name" value="MLKL-like_MCAfunc"/>
</dbReference>
<dbReference type="CDD" id="cd21037">
    <property type="entry name" value="MLKL_NTD"/>
    <property type="match status" value="1"/>
</dbReference>
<proteinExistence type="inferred from homology"/>
<evidence type="ECO:0000313" key="9">
    <source>
        <dbReference type="EMBL" id="CAB1459638.1"/>
    </source>
</evidence>
<evidence type="ECO:0000256" key="6">
    <source>
        <dbReference type="ARBA" id="ARBA00022989"/>
    </source>
</evidence>
<sequence>MTLTAGHELVKKCARTRLANLVKCRTPSLCHDAAAPRPQPTTATYAAVVETAAMLLNTLLMVILSSQCIWARKSEPSLSEGDTVGLFRGSDKYDFAIEVSAEGMECFWHFAHQSGSFYFTYMVQWVTGMANNHRLFVTVNSPEGVLVASHNEAVGQLNFQTELTGFYRMCLGNHNNQFGGIRVFLSFGVIYKGSEQSKRDLEEGHKVLNSTLTGIEESVQRLQNEIFHMWHHYNFARMRKGKDHYLLLSNLSYVNWWSATQCLIILLSGYLQLLVLKRLFHTDTNRPLVNIHSQVIMDKLELLSSIFSVCKTIYGMAENIKTNKERCQRVAKRVKSLEEMVLSIKQRGPGQMSSAVVKALNDLWISLISTKELIMKYSQTKAFMSFLKSNRHEEQFNKMNESLTDNFQVLSGVLQVEHGNMLCKVYDSVSSMQHNEELPLTSPTCLMPCPMPTAPMPLTMPLAHPTPIMHLPMPVLQPTTPTHNFAGPRPGFITTAPMPRQCITPCMQIYSPKNPMSFSGTMAPIPLSPTFIPQCGPAAMFSFNGSMAPMPLIRPFAIMTVSPQIHPM</sequence>
<keyword evidence="4" id="KW-0732">Signal</keyword>
<dbReference type="GO" id="GO:0005789">
    <property type="term" value="C:endoplasmic reticulum membrane"/>
    <property type="evidence" value="ECO:0007669"/>
    <property type="project" value="UniProtKB-SubCell"/>
</dbReference>
<dbReference type="Proteomes" id="UP001153269">
    <property type="component" value="Unassembled WGS sequence"/>
</dbReference>
<evidence type="ECO:0000256" key="2">
    <source>
        <dbReference type="ARBA" id="ARBA00007104"/>
    </source>
</evidence>
<comment type="caution">
    <text evidence="9">The sequence shown here is derived from an EMBL/GenBank/DDBJ whole genome shotgun (WGS) entry which is preliminary data.</text>
</comment>
<dbReference type="InterPro" id="IPR015720">
    <property type="entry name" value="Emp24-like"/>
</dbReference>
<evidence type="ECO:0000256" key="1">
    <source>
        <dbReference type="ARBA" id="ARBA00004115"/>
    </source>
</evidence>
<dbReference type="AlphaFoldDB" id="A0A9N7W2C8"/>
<evidence type="ECO:0000256" key="7">
    <source>
        <dbReference type="ARBA" id="ARBA00023136"/>
    </source>
</evidence>
<evidence type="ECO:0000313" key="10">
    <source>
        <dbReference type="Proteomes" id="UP001153269"/>
    </source>
</evidence>
<gene>
    <name evidence="9" type="ORF">PLEPLA_LOCUS47475</name>
</gene>
<keyword evidence="10" id="KW-1185">Reference proteome</keyword>
<dbReference type="PANTHER" id="PTHR22811">
    <property type="entry name" value="TRANSMEMBRANE EMP24 DOMAIN-CONTAINING PROTEIN"/>
    <property type="match status" value="1"/>
</dbReference>
<dbReference type="Gene3D" id="1.20.930.20">
    <property type="entry name" value="Adaptor protein Cbl, N-terminal domain"/>
    <property type="match status" value="1"/>
</dbReference>
<dbReference type="Pfam" id="PF01105">
    <property type="entry name" value="EMP24_GP25L"/>
    <property type="match status" value="1"/>
</dbReference>
<protein>
    <recommendedName>
        <fullName evidence="8">GOLD domain-containing protein</fullName>
    </recommendedName>
</protein>
<evidence type="ECO:0000256" key="5">
    <source>
        <dbReference type="ARBA" id="ARBA00022824"/>
    </source>
</evidence>
<keyword evidence="7" id="KW-0472">Membrane</keyword>
<dbReference type="Pfam" id="PF22215">
    <property type="entry name" value="MLKL_N"/>
    <property type="match status" value="1"/>
</dbReference>
<dbReference type="InterPro" id="IPR009038">
    <property type="entry name" value="GOLD_dom"/>
</dbReference>
<feature type="domain" description="GOLD" evidence="8">
    <location>
        <begin position="66"/>
        <end position="189"/>
    </location>
</feature>
<evidence type="ECO:0000259" key="8">
    <source>
        <dbReference type="PROSITE" id="PS50866"/>
    </source>
</evidence>
<keyword evidence="5" id="KW-0256">Endoplasmic reticulum</keyword>
<dbReference type="PROSITE" id="PS50866">
    <property type="entry name" value="GOLD"/>
    <property type="match status" value="1"/>
</dbReference>
<name>A0A9N7W2C8_PLEPL</name>
<comment type="similarity">
    <text evidence="2">Belongs to the EMP24/GP25L family.</text>
</comment>
<dbReference type="SMART" id="SM01190">
    <property type="entry name" value="EMP24_GP25L"/>
    <property type="match status" value="1"/>
</dbReference>
<keyword evidence="3" id="KW-0812">Transmembrane</keyword>
<dbReference type="InterPro" id="IPR054000">
    <property type="entry name" value="MLKL_N"/>
</dbReference>
<keyword evidence="6" id="KW-1133">Transmembrane helix</keyword>
<dbReference type="EMBL" id="CADEAL010004440">
    <property type="protein sequence ID" value="CAB1459638.1"/>
    <property type="molecule type" value="Genomic_DNA"/>
</dbReference>
<accession>A0A9N7W2C8</accession>